<reference evidence="1" key="1">
    <citation type="submission" date="2022-10" db="EMBL/GenBank/DDBJ databases">
        <authorList>
            <person name="Yu W.X."/>
        </authorList>
    </citation>
    <scope>NUCLEOTIDE SEQUENCE</scope>
    <source>
        <strain evidence="1">AAT</strain>
    </source>
</reference>
<dbReference type="SUPFAM" id="SSF53335">
    <property type="entry name" value="S-adenosyl-L-methionine-dependent methyltransferases"/>
    <property type="match status" value="1"/>
</dbReference>
<sequence length="263" mass="30444">MNWFQAKAYINYRRKAKYKKGHRIHPPFAFDIVRHDFYENDSYYHFDLINKIRKDLLEDRRKVDVNDLGAGSKKFSNKLRRISSLVKYNATPRMQGELISRLIARFKPQNIIELGTSLGLGTLYLAMPNSRASVFTVEGCSNIAAVAENTFKKAQATNIRLLNDSFENALPKLLSEMDQVDMVYFDGNHSYDATISYFNMCLAKASDSALFIFDDIHWSKGMEQAWNEIIDNNKVSVSFDLFRFGIAIINKDVLKQHYIVKWP</sequence>
<accession>A0AAE3M2K1</accession>
<keyword evidence="1" id="KW-0489">Methyltransferase</keyword>
<dbReference type="Gene3D" id="3.40.50.150">
    <property type="entry name" value="Vaccinia Virus protein VP39"/>
    <property type="match status" value="1"/>
</dbReference>
<organism evidence="1 2">
    <name type="scientific">Plebeiibacterium sediminum</name>
    <dbReference type="NCBI Taxonomy" id="2992112"/>
    <lineage>
        <taxon>Bacteria</taxon>
        <taxon>Pseudomonadati</taxon>
        <taxon>Bacteroidota</taxon>
        <taxon>Bacteroidia</taxon>
        <taxon>Marinilabiliales</taxon>
        <taxon>Marinilabiliaceae</taxon>
        <taxon>Plebeiibacterium</taxon>
    </lineage>
</organism>
<evidence type="ECO:0000313" key="1">
    <source>
        <dbReference type="EMBL" id="MCW3786037.1"/>
    </source>
</evidence>
<protein>
    <submittedName>
        <fullName evidence="1">Class I SAM-dependent methyltransferase</fullName>
    </submittedName>
</protein>
<dbReference type="EMBL" id="JAPDPJ010000009">
    <property type="protein sequence ID" value="MCW3786037.1"/>
    <property type="molecule type" value="Genomic_DNA"/>
</dbReference>
<dbReference type="AlphaFoldDB" id="A0AAE3M2K1"/>
<keyword evidence="1" id="KW-0808">Transferase</keyword>
<evidence type="ECO:0000313" key="2">
    <source>
        <dbReference type="Proteomes" id="UP001209229"/>
    </source>
</evidence>
<dbReference type="GO" id="GO:0032259">
    <property type="term" value="P:methylation"/>
    <property type="evidence" value="ECO:0007669"/>
    <property type="project" value="UniProtKB-KW"/>
</dbReference>
<dbReference type="Pfam" id="PF13578">
    <property type="entry name" value="Methyltransf_24"/>
    <property type="match status" value="1"/>
</dbReference>
<dbReference type="Proteomes" id="UP001209229">
    <property type="component" value="Unassembled WGS sequence"/>
</dbReference>
<name>A0AAE3M2K1_9BACT</name>
<gene>
    <name evidence="1" type="ORF">OM075_06130</name>
</gene>
<dbReference type="RefSeq" id="WP_301189606.1">
    <property type="nucleotide sequence ID" value="NZ_JAPDPJ010000009.1"/>
</dbReference>
<dbReference type="GO" id="GO:0008168">
    <property type="term" value="F:methyltransferase activity"/>
    <property type="evidence" value="ECO:0007669"/>
    <property type="project" value="UniProtKB-KW"/>
</dbReference>
<proteinExistence type="predicted"/>
<dbReference type="InterPro" id="IPR029063">
    <property type="entry name" value="SAM-dependent_MTases_sf"/>
</dbReference>
<keyword evidence="2" id="KW-1185">Reference proteome</keyword>
<comment type="caution">
    <text evidence="1">The sequence shown here is derived from an EMBL/GenBank/DDBJ whole genome shotgun (WGS) entry which is preliminary data.</text>
</comment>